<organism evidence="1 2">
    <name type="scientific">Dreissena polymorpha</name>
    <name type="common">Zebra mussel</name>
    <name type="synonym">Mytilus polymorpha</name>
    <dbReference type="NCBI Taxonomy" id="45954"/>
    <lineage>
        <taxon>Eukaryota</taxon>
        <taxon>Metazoa</taxon>
        <taxon>Spiralia</taxon>
        <taxon>Lophotrochozoa</taxon>
        <taxon>Mollusca</taxon>
        <taxon>Bivalvia</taxon>
        <taxon>Autobranchia</taxon>
        <taxon>Heteroconchia</taxon>
        <taxon>Euheterodonta</taxon>
        <taxon>Imparidentia</taxon>
        <taxon>Neoheterodontei</taxon>
        <taxon>Myida</taxon>
        <taxon>Dreissenoidea</taxon>
        <taxon>Dreissenidae</taxon>
        <taxon>Dreissena</taxon>
    </lineage>
</organism>
<dbReference type="AlphaFoldDB" id="A0A9D4GQ79"/>
<evidence type="ECO:0000313" key="2">
    <source>
        <dbReference type="Proteomes" id="UP000828390"/>
    </source>
</evidence>
<keyword evidence="2" id="KW-1185">Reference proteome</keyword>
<dbReference type="EMBL" id="JAIWYP010000005">
    <property type="protein sequence ID" value="KAH3818012.1"/>
    <property type="molecule type" value="Genomic_DNA"/>
</dbReference>
<proteinExistence type="predicted"/>
<comment type="caution">
    <text evidence="1">The sequence shown here is derived from an EMBL/GenBank/DDBJ whole genome shotgun (WGS) entry which is preliminary data.</text>
</comment>
<gene>
    <name evidence="1" type="ORF">DPMN_119597</name>
</gene>
<accession>A0A9D4GQ79</accession>
<dbReference type="Proteomes" id="UP000828390">
    <property type="component" value="Unassembled WGS sequence"/>
</dbReference>
<sequence length="72" mass="8301">METDKTSDMSKRSIEKFFMRYKSDLSSKVYKGVANIYSAELSRVKDEYYKDKIADAEGNTRKLYAITSDLLG</sequence>
<evidence type="ECO:0000313" key="1">
    <source>
        <dbReference type="EMBL" id="KAH3818012.1"/>
    </source>
</evidence>
<name>A0A9D4GQ79_DREPO</name>
<protein>
    <submittedName>
        <fullName evidence="1">Uncharacterized protein</fullName>
    </submittedName>
</protein>
<reference evidence="1" key="1">
    <citation type="journal article" date="2019" name="bioRxiv">
        <title>The Genome of the Zebra Mussel, Dreissena polymorpha: A Resource for Invasive Species Research.</title>
        <authorList>
            <person name="McCartney M.A."/>
            <person name="Auch B."/>
            <person name="Kono T."/>
            <person name="Mallez S."/>
            <person name="Zhang Y."/>
            <person name="Obille A."/>
            <person name="Becker A."/>
            <person name="Abrahante J.E."/>
            <person name="Garbe J."/>
            <person name="Badalamenti J.P."/>
            <person name="Herman A."/>
            <person name="Mangelson H."/>
            <person name="Liachko I."/>
            <person name="Sullivan S."/>
            <person name="Sone E.D."/>
            <person name="Koren S."/>
            <person name="Silverstein K.A.T."/>
            <person name="Beckman K.B."/>
            <person name="Gohl D.M."/>
        </authorList>
    </citation>
    <scope>NUCLEOTIDE SEQUENCE</scope>
    <source>
        <strain evidence="1">Duluth1</strain>
        <tissue evidence="1">Whole animal</tissue>
    </source>
</reference>
<reference evidence="1" key="2">
    <citation type="submission" date="2020-11" db="EMBL/GenBank/DDBJ databases">
        <authorList>
            <person name="McCartney M.A."/>
            <person name="Auch B."/>
            <person name="Kono T."/>
            <person name="Mallez S."/>
            <person name="Becker A."/>
            <person name="Gohl D.M."/>
            <person name="Silverstein K.A.T."/>
            <person name="Koren S."/>
            <person name="Bechman K.B."/>
            <person name="Herman A."/>
            <person name="Abrahante J.E."/>
            <person name="Garbe J."/>
        </authorList>
    </citation>
    <scope>NUCLEOTIDE SEQUENCE</scope>
    <source>
        <strain evidence="1">Duluth1</strain>
        <tissue evidence="1">Whole animal</tissue>
    </source>
</reference>